<keyword evidence="3" id="KW-1185">Reference proteome</keyword>
<evidence type="ECO:0000313" key="2">
    <source>
        <dbReference type="EMBL" id="CAI5455865.1"/>
    </source>
</evidence>
<gene>
    <name evidence="2" type="ORF">CAMP_LOCUS18502</name>
</gene>
<keyword evidence="1" id="KW-0812">Transmembrane</keyword>
<accession>A0A9P1J575</accession>
<dbReference type="EMBL" id="CANHGI010000006">
    <property type="protein sequence ID" value="CAI5455865.1"/>
    <property type="molecule type" value="Genomic_DNA"/>
</dbReference>
<dbReference type="Proteomes" id="UP001152747">
    <property type="component" value="Unassembled WGS sequence"/>
</dbReference>
<evidence type="ECO:0000313" key="3">
    <source>
        <dbReference type="Proteomes" id="UP001152747"/>
    </source>
</evidence>
<organism evidence="2 3">
    <name type="scientific">Caenorhabditis angaria</name>
    <dbReference type="NCBI Taxonomy" id="860376"/>
    <lineage>
        <taxon>Eukaryota</taxon>
        <taxon>Metazoa</taxon>
        <taxon>Ecdysozoa</taxon>
        <taxon>Nematoda</taxon>
        <taxon>Chromadorea</taxon>
        <taxon>Rhabditida</taxon>
        <taxon>Rhabditina</taxon>
        <taxon>Rhabditomorpha</taxon>
        <taxon>Rhabditoidea</taxon>
        <taxon>Rhabditidae</taxon>
        <taxon>Peloderinae</taxon>
        <taxon>Caenorhabditis</taxon>
    </lineage>
</organism>
<name>A0A9P1J575_9PELO</name>
<sequence>MLTATISHIAITKMYNLSKQTVHQKNTEREAATTQKEEPAIAGGVLLFKPSTSAANLIVHHNKLDNDQPSSPSQKKLVVFVAVTKTIVAITTIRYFIVHGEYFLCLTGLDMRM</sequence>
<evidence type="ECO:0000256" key="1">
    <source>
        <dbReference type="SAM" id="Phobius"/>
    </source>
</evidence>
<proteinExistence type="predicted"/>
<protein>
    <submittedName>
        <fullName evidence="2">Uncharacterized protein</fullName>
    </submittedName>
</protein>
<keyword evidence="1" id="KW-1133">Transmembrane helix</keyword>
<comment type="caution">
    <text evidence="2">The sequence shown here is derived from an EMBL/GenBank/DDBJ whole genome shotgun (WGS) entry which is preliminary data.</text>
</comment>
<reference evidence="2" key="1">
    <citation type="submission" date="2022-11" db="EMBL/GenBank/DDBJ databases">
        <authorList>
            <person name="Kikuchi T."/>
        </authorList>
    </citation>
    <scope>NUCLEOTIDE SEQUENCE</scope>
    <source>
        <strain evidence="2">PS1010</strain>
    </source>
</reference>
<feature type="transmembrane region" description="Helical" evidence="1">
    <location>
        <begin position="77"/>
        <end position="97"/>
    </location>
</feature>
<keyword evidence="1" id="KW-0472">Membrane</keyword>
<dbReference type="AlphaFoldDB" id="A0A9P1J575"/>